<gene>
    <name evidence="7" type="ORF">NC661_11420</name>
</gene>
<feature type="transmembrane region" description="Helical" evidence="6">
    <location>
        <begin position="45"/>
        <end position="63"/>
    </location>
</feature>
<keyword evidence="8" id="KW-1185">Reference proteome</keyword>
<dbReference type="InterPro" id="IPR019108">
    <property type="entry name" value="Caa3_assmbl_CtaG-rel"/>
</dbReference>
<dbReference type="RefSeq" id="WP_259871546.1">
    <property type="nucleotide sequence ID" value="NZ_JAMQJZ010000008.1"/>
</dbReference>
<feature type="transmembrane region" description="Helical" evidence="6">
    <location>
        <begin position="181"/>
        <end position="200"/>
    </location>
</feature>
<evidence type="ECO:0000256" key="4">
    <source>
        <dbReference type="ARBA" id="ARBA00022989"/>
    </source>
</evidence>
<feature type="transmembrane region" description="Helical" evidence="6">
    <location>
        <begin position="69"/>
        <end position="91"/>
    </location>
</feature>
<keyword evidence="3 6" id="KW-0812">Transmembrane</keyword>
<feature type="transmembrane region" description="Helical" evidence="6">
    <location>
        <begin position="12"/>
        <end position="33"/>
    </location>
</feature>
<protein>
    <submittedName>
        <fullName evidence="7">Cytochrome c oxidase assembly protein</fullName>
    </submittedName>
</protein>
<evidence type="ECO:0000256" key="5">
    <source>
        <dbReference type="ARBA" id="ARBA00023136"/>
    </source>
</evidence>
<accession>A0A9X3WPH4</accession>
<dbReference type="Pfam" id="PF09678">
    <property type="entry name" value="Caa3_CtaG"/>
    <property type="match status" value="1"/>
</dbReference>
<reference evidence="7" key="1">
    <citation type="submission" date="2022-06" db="EMBL/GenBank/DDBJ databases">
        <title>Aquibacillus sp. a new bacterium isolated from soil saline samples.</title>
        <authorList>
            <person name="Galisteo C."/>
            <person name="De La Haba R."/>
            <person name="Sanchez-Porro C."/>
            <person name="Ventosa A."/>
        </authorList>
    </citation>
    <scope>NUCLEOTIDE SEQUENCE</scope>
    <source>
        <strain evidence="7">JCM 12387</strain>
    </source>
</reference>
<dbReference type="EMBL" id="JAMQJZ010000008">
    <property type="protein sequence ID" value="MDC3420979.1"/>
    <property type="molecule type" value="Genomic_DNA"/>
</dbReference>
<evidence type="ECO:0000313" key="8">
    <source>
        <dbReference type="Proteomes" id="UP001145072"/>
    </source>
</evidence>
<keyword evidence="2" id="KW-1003">Cell membrane</keyword>
<evidence type="ECO:0000313" key="7">
    <source>
        <dbReference type="EMBL" id="MDC3420979.1"/>
    </source>
</evidence>
<feature type="transmembrane region" description="Helical" evidence="6">
    <location>
        <begin position="148"/>
        <end position="169"/>
    </location>
</feature>
<keyword evidence="5 6" id="KW-0472">Membrane</keyword>
<organism evidence="7 8">
    <name type="scientific">Aquibacillus koreensis</name>
    <dbReference type="NCBI Taxonomy" id="279446"/>
    <lineage>
        <taxon>Bacteria</taxon>
        <taxon>Bacillati</taxon>
        <taxon>Bacillota</taxon>
        <taxon>Bacilli</taxon>
        <taxon>Bacillales</taxon>
        <taxon>Bacillaceae</taxon>
        <taxon>Aquibacillus</taxon>
    </lineage>
</organism>
<evidence type="ECO:0000256" key="6">
    <source>
        <dbReference type="SAM" id="Phobius"/>
    </source>
</evidence>
<proteinExistence type="predicted"/>
<name>A0A9X3WPH4_9BACI</name>
<comment type="caution">
    <text evidence="7">The sequence shown here is derived from an EMBL/GenBank/DDBJ whole genome shotgun (WGS) entry which is preliminary data.</text>
</comment>
<keyword evidence="4 6" id="KW-1133">Transmembrane helix</keyword>
<evidence type="ECO:0000256" key="3">
    <source>
        <dbReference type="ARBA" id="ARBA00022692"/>
    </source>
</evidence>
<dbReference type="AlphaFoldDB" id="A0A9X3WPH4"/>
<comment type="subcellular location">
    <subcellularLocation>
        <location evidence="1">Cell membrane</location>
        <topology evidence="1">Multi-pass membrane protein</topology>
    </subcellularLocation>
</comment>
<feature type="transmembrane region" description="Helical" evidence="6">
    <location>
        <begin position="251"/>
        <end position="270"/>
    </location>
</feature>
<dbReference type="GO" id="GO:0005886">
    <property type="term" value="C:plasma membrane"/>
    <property type="evidence" value="ECO:0007669"/>
    <property type="project" value="UniProtKB-SubCell"/>
</dbReference>
<evidence type="ECO:0000256" key="2">
    <source>
        <dbReference type="ARBA" id="ARBA00022475"/>
    </source>
</evidence>
<sequence length="273" mass="31547">MITDILANFSFLSQWNAGILLMVLLGTVFYLFLLPSGTNHTVKKTIMFVVGIVLFYIALGSPLNILGRILFRAHIIQMIILYLVVAPLFVISTKSELFAKLITYSYVKKGYLAITRPIFVILFFYGLFIFYHIPVLFDFIRMNYTLNYVYLFVMFIVALLWWSPLFPFTSEVDRLSNTKKLLYIICNLSLFLALSLFFILQNNSLYSIYMDFELLMAAILLCLPAGETIETLPNDFVETLLPFPPLREQRIGGVFLLISQLIWVIPLLVLKRK</sequence>
<dbReference type="Proteomes" id="UP001145072">
    <property type="component" value="Unassembled WGS sequence"/>
</dbReference>
<evidence type="ECO:0000256" key="1">
    <source>
        <dbReference type="ARBA" id="ARBA00004651"/>
    </source>
</evidence>
<feature type="transmembrane region" description="Helical" evidence="6">
    <location>
        <begin position="111"/>
        <end position="133"/>
    </location>
</feature>